<dbReference type="Proteomes" id="UP000199698">
    <property type="component" value="Unassembled WGS sequence"/>
</dbReference>
<keyword evidence="1" id="KW-0472">Membrane</keyword>
<evidence type="ECO:0000313" key="3">
    <source>
        <dbReference type="EMBL" id="SCB84948.1"/>
    </source>
</evidence>
<dbReference type="InterPro" id="IPR025217">
    <property type="entry name" value="DUF3944"/>
</dbReference>
<feature type="transmembrane region" description="Helical" evidence="1">
    <location>
        <begin position="218"/>
        <end position="236"/>
    </location>
</feature>
<evidence type="ECO:0000256" key="1">
    <source>
        <dbReference type="SAM" id="Phobius"/>
    </source>
</evidence>
<accession>A0A1C3ZRE3</accession>
<dbReference type="Pfam" id="PF13099">
    <property type="entry name" value="DUF3944"/>
    <property type="match status" value="1"/>
</dbReference>
<dbReference type="STRING" id="1798183.GA0061080_100639"/>
<keyword evidence="1" id="KW-1133">Transmembrane helix</keyword>
<protein>
    <submittedName>
        <fullName evidence="3">Uncharacterized protein YaaW, UPF0174 family</fullName>
    </submittedName>
</protein>
<dbReference type="EMBL" id="FMBA01000006">
    <property type="protein sequence ID" value="SCB84948.1"/>
    <property type="molecule type" value="Genomic_DNA"/>
</dbReference>
<keyword evidence="4" id="KW-1185">Reference proteome</keyword>
<feature type="transmembrane region" description="Helical" evidence="1">
    <location>
        <begin position="188"/>
        <end position="206"/>
    </location>
</feature>
<feature type="domain" description="DUF3944" evidence="2">
    <location>
        <begin position="4"/>
        <end position="31"/>
    </location>
</feature>
<dbReference type="OrthoDB" id="9128717at2"/>
<evidence type="ECO:0000259" key="2">
    <source>
        <dbReference type="Pfam" id="PF13099"/>
    </source>
</evidence>
<evidence type="ECO:0000313" key="4">
    <source>
        <dbReference type="Proteomes" id="UP000199698"/>
    </source>
</evidence>
<organism evidence="3 4">
    <name type="scientific">Gilliamella intestini</name>
    <dbReference type="NCBI Taxonomy" id="1798183"/>
    <lineage>
        <taxon>Bacteria</taxon>
        <taxon>Pseudomonadati</taxon>
        <taxon>Pseudomonadota</taxon>
        <taxon>Gammaproteobacteria</taxon>
        <taxon>Orbales</taxon>
        <taxon>Orbaceae</taxon>
        <taxon>Gilliamella</taxon>
    </lineage>
</organism>
<dbReference type="RefSeq" id="WP_091120608.1">
    <property type="nucleotide sequence ID" value="NZ_FMBA01000006.1"/>
</dbReference>
<reference evidence="4" key="1">
    <citation type="submission" date="2016-08" db="EMBL/GenBank/DDBJ databases">
        <authorList>
            <person name="Varghese N."/>
            <person name="Submissions Spin"/>
        </authorList>
    </citation>
    <scope>NUCLEOTIDE SEQUENCE [LARGE SCALE GENOMIC DNA]</scope>
    <source>
        <strain evidence="4">R-53144</strain>
    </source>
</reference>
<proteinExistence type="predicted"/>
<name>A0A1C3ZRE3_9GAMM</name>
<sequence length="249" mass="28269">MAIYRSDTDLAFLKHCSNDDLELLVSILTVDPADNRPRYTEELTGCEMYKRHYPNHNRYWESIAAELQTYGANTFVTKLFRGGKGVSYREILIDVCEKKKVNFNKNSSIEVIEMNLLLKILEESLKEMTTEQLNQVSKDMQMDLMNPTPELILMSIQSAINLSGFAAYTFATRTLAMVLRQIGMKVPFFVYTSLTTAMSILAGPIGWGITASWLASDFASPAFRVTVPACVIVAYMRQKYLNKEIINKN</sequence>
<dbReference type="AlphaFoldDB" id="A0A1C3ZRE3"/>
<gene>
    <name evidence="3" type="ORF">GA0061080_100639</name>
</gene>
<keyword evidence="1" id="KW-0812">Transmembrane</keyword>